<feature type="transmembrane region" description="Helical" evidence="2">
    <location>
        <begin position="514"/>
        <end position="535"/>
    </location>
</feature>
<keyword evidence="2" id="KW-0812">Transmembrane</keyword>
<organism evidence="4 5">
    <name type="scientific">Seminavis robusta</name>
    <dbReference type="NCBI Taxonomy" id="568900"/>
    <lineage>
        <taxon>Eukaryota</taxon>
        <taxon>Sar</taxon>
        <taxon>Stramenopiles</taxon>
        <taxon>Ochrophyta</taxon>
        <taxon>Bacillariophyta</taxon>
        <taxon>Bacillariophyceae</taxon>
        <taxon>Bacillariophycidae</taxon>
        <taxon>Naviculales</taxon>
        <taxon>Naviculaceae</taxon>
        <taxon>Seminavis</taxon>
    </lineage>
</organism>
<feature type="transmembrane region" description="Helical" evidence="2">
    <location>
        <begin position="547"/>
        <end position="573"/>
    </location>
</feature>
<feature type="transmembrane region" description="Helical" evidence="2">
    <location>
        <begin position="194"/>
        <end position="213"/>
    </location>
</feature>
<keyword evidence="3" id="KW-0732">Signal</keyword>
<sequence length="586" mass="63058">MRSFRWLPNEGLVLLLLALASSTSANPWHQRYNDPTKKSLPPSLHHQTRGGYANIRTKKPHRNWLGYTSGTANEAPTIPWTPWSLEESTEGGVPFLFPHHLDPFGEARQQERHHPQENPERLSYVDELKRQVAKTSEEAALRDATENSQNQDISRLDLTLFASYMSHAIAMTLPIVLLPLVAAEHVAVNSHFRLSAAAVVASMASIMTLGGGVGKILNGFVCQSLGGSRSSSLYLTAWAGAAFLLSTSAASQAGWILALMEFLASIQWTAMSLVLANHYGKRSPAKFARGITILSLASTSGTLLAKTGGTALLHYFDNSWRAVARVASVAALLGAATMRLVSEHPNNARVPRQSNNTPQATAIGDSLKAVLGNPLFWQVGIAHATAMVARTSDRILGSFFHQTTDLPRSVCGGLTAFVTIGFVRGLIRGRKFHTLKDIPSKTQMLSKAYSACALSAVGMALCANRWIQELLFPSKYILAATIAALSGILASNISFQFYQIPAMTATAFFGPNKALCLSLLDGLGFFLAAPVWAATGKIVEGAGPHGWTLAWFLLAGMFSAGGKTMIGALPMILKRQQQQQRAAAAA</sequence>
<dbReference type="CDD" id="cd06174">
    <property type="entry name" value="MFS"/>
    <property type="match status" value="1"/>
</dbReference>
<evidence type="ECO:0000256" key="1">
    <source>
        <dbReference type="SAM" id="MobiDB-lite"/>
    </source>
</evidence>
<feature type="transmembrane region" description="Helical" evidence="2">
    <location>
        <begin position="233"/>
        <end position="250"/>
    </location>
</feature>
<dbReference type="AlphaFoldDB" id="A0A9N8H4Y6"/>
<dbReference type="Proteomes" id="UP001153069">
    <property type="component" value="Unassembled WGS sequence"/>
</dbReference>
<dbReference type="InterPro" id="IPR036259">
    <property type="entry name" value="MFS_trans_sf"/>
</dbReference>
<feature type="transmembrane region" description="Helical" evidence="2">
    <location>
        <begin position="448"/>
        <end position="467"/>
    </location>
</feature>
<feature type="transmembrane region" description="Helical" evidence="2">
    <location>
        <begin position="257"/>
        <end position="279"/>
    </location>
</feature>
<reference evidence="4" key="1">
    <citation type="submission" date="2020-06" db="EMBL/GenBank/DDBJ databases">
        <authorList>
            <consortium name="Plant Systems Biology data submission"/>
        </authorList>
    </citation>
    <scope>NUCLEOTIDE SEQUENCE</scope>
    <source>
        <strain evidence="4">D6</strain>
    </source>
</reference>
<feature type="transmembrane region" description="Helical" evidence="2">
    <location>
        <begin position="291"/>
        <end position="315"/>
    </location>
</feature>
<evidence type="ECO:0000313" key="5">
    <source>
        <dbReference type="Proteomes" id="UP001153069"/>
    </source>
</evidence>
<keyword evidence="2" id="KW-1133">Transmembrane helix</keyword>
<feature type="region of interest" description="Disordered" evidence="1">
    <location>
        <begin position="26"/>
        <end position="50"/>
    </location>
</feature>
<accession>A0A9N8H4Y6</accession>
<gene>
    <name evidence="4" type="ORF">SEMRO_15_G011120.1</name>
</gene>
<evidence type="ECO:0000256" key="2">
    <source>
        <dbReference type="SAM" id="Phobius"/>
    </source>
</evidence>
<feature type="signal peptide" evidence="3">
    <location>
        <begin position="1"/>
        <end position="25"/>
    </location>
</feature>
<dbReference type="OrthoDB" id="43963at2759"/>
<evidence type="ECO:0000313" key="4">
    <source>
        <dbReference type="EMBL" id="CAB9497158.1"/>
    </source>
</evidence>
<keyword evidence="2" id="KW-0472">Membrane</keyword>
<feature type="transmembrane region" description="Helical" evidence="2">
    <location>
        <begin position="406"/>
        <end position="427"/>
    </location>
</feature>
<feature type="transmembrane region" description="Helical" evidence="2">
    <location>
        <begin position="473"/>
        <end position="493"/>
    </location>
</feature>
<protein>
    <submittedName>
        <fullName evidence="4">Uncharacterized protein</fullName>
    </submittedName>
</protein>
<name>A0A9N8H4Y6_9STRA</name>
<dbReference type="Gene3D" id="1.20.1250.20">
    <property type="entry name" value="MFS general substrate transporter like domains"/>
    <property type="match status" value="1"/>
</dbReference>
<feature type="transmembrane region" description="Helical" evidence="2">
    <location>
        <begin position="161"/>
        <end position="182"/>
    </location>
</feature>
<dbReference type="EMBL" id="CAICTM010000015">
    <property type="protein sequence ID" value="CAB9497158.1"/>
    <property type="molecule type" value="Genomic_DNA"/>
</dbReference>
<keyword evidence="5" id="KW-1185">Reference proteome</keyword>
<proteinExistence type="predicted"/>
<comment type="caution">
    <text evidence="4">The sequence shown here is derived from an EMBL/GenBank/DDBJ whole genome shotgun (WGS) entry which is preliminary data.</text>
</comment>
<dbReference type="SUPFAM" id="SSF103473">
    <property type="entry name" value="MFS general substrate transporter"/>
    <property type="match status" value="1"/>
</dbReference>
<feature type="chain" id="PRO_5040302606" evidence="3">
    <location>
        <begin position="26"/>
        <end position="586"/>
    </location>
</feature>
<evidence type="ECO:0000256" key="3">
    <source>
        <dbReference type="SAM" id="SignalP"/>
    </source>
</evidence>